<dbReference type="PANTHER" id="PTHR12436:SF4">
    <property type="entry name" value="LEUKOCYTE RECEPTOR CLUSTER MEMBER 8"/>
    <property type="match status" value="1"/>
</dbReference>
<reference evidence="3 4" key="1">
    <citation type="submission" date="2024-02" db="EMBL/GenBank/DDBJ databases">
        <authorList>
            <person name="Daric V."/>
            <person name="Darras S."/>
        </authorList>
    </citation>
    <scope>NUCLEOTIDE SEQUENCE [LARGE SCALE GENOMIC DNA]</scope>
</reference>
<feature type="domain" description="PCI" evidence="2">
    <location>
        <begin position="576"/>
        <end position="737"/>
    </location>
</feature>
<name>A0ABP0FZF8_CLALP</name>
<dbReference type="PROSITE" id="PS50250">
    <property type="entry name" value="PCI"/>
    <property type="match status" value="1"/>
</dbReference>
<feature type="region of interest" description="Disordered" evidence="1">
    <location>
        <begin position="336"/>
        <end position="442"/>
    </location>
</feature>
<evidence type="ECO:0000313" key="3">
    <source>
        <dbReference type="EMBL" id="CAK8684986.1"/>
    </source>
</evidence>
<evidence type="ECO:0000259" key="2">
    <source>
        <dbReference type="PROSITE" id="PS50250"/>
    </source>
</evidence>
<protein>
    <recommendedName>
        <fullName evidence="2">PCI domain-containing protein</fullName>
    </recommendedName>
</protein>
<organism evidence="3 4">
    <name type="scientific">Clavelina lepadiformis</name>
    <name type="common">Light-bulb sea squirt</name>
    <name type="synonym">Ascidia lepadiformis</name>
    <dbReference type="NCBI Taxonomy" id="159417"/>
    <lineage>
        <taxon>Eukaryota</taxon>
        <taxon>Metazoa</taxon>
        <taxon>Chordata</taxon>
        <taxon>Tunicata</taxon>
        <taxon>Ascidiacea</taxon>
        <taxon>Aplousobranchia</taxon>
        <taxon>Clavelinidae</taxon>
        <taxon>Clavelina</taxon>
    </lineage>
</organism>
<dbReference type="InterPro" id="IPR005062">
    <property type="entry name" value="SAC3/GANP/THP3_conserved"/>
</dbReference>
<gene>
    <name evidence="3" type="ORF">CVLEPA_LOCUS16155</name>
</gene>
<dbReference type="EMBL" id="CAWYQH010000098">
    <property type="protein sequence ID" value="CAK8684986.1"/>
    <property type="molecule type" value="Genomic_DNA"/>
</dbReference>
<dbReference type="InterPro" id="IPR000717">
    <property type="entry name" value="PCI_dom"/>
</dbReference>
<feature type="compositionally biased region" description="Basic residues" evidence="1">
    <location>
        <begin position="338"/>
        <end position="368"/>
    </location>
</feature>
<feature type="region of interest" description="Disordered" evidence="1">
    <location>
        <begin position="111"/>
        <end position="151"/>
    </location>
</feature>
<dbReference type="InterPro" id="IPR045107">
    <property type="entry name" value="SAC3/GANP/THP3"/>
</dbReference>
<dbReference type="Proteomes" id="UP001642483">
    <property type="component" value="Unassembled WGS sequence"/>
</dbReference>
<feature type="region of interest" description="Disordered" evidence="1">
    <location>
        <begin position="177"/>
        <end position="238"/>
    </location>
</feature>
<keyword evidence="4" id="KW-1185">Reference proteome</keyword>
<dbReference type="Pfam" id="PF03399">
    <property type="entry name" value="SAC3_GANP"/>
    <property type="match status" value="1"/>
</dbReference>
<evidence type="ECO:0000313" key="4">
    <source>
        <dbReference type="Proteomes" id="UP001642483"/>
    </source>
</evidence>
<accession>A0ABP0FZF8</accession>
<comment type="caution">
    <text evidence="3">The sequence shown here is derived from an EMBL/GenBank/DDBJ whole genome shotgun (WGS) entry which is preliminary data.</text>
</comment>
<feature type="compositionally biased region" description="Polar residues" evidence="1">
    <location>
        <begin position="196"/>
        <end position="211"/>
    </location>
</feature>
<evidence type="ECO:0000256" key="1">
    <source>
        <dbReference type="SAM" id="MobiDB-lite"/>
    </source>
</evidence>
<feature type="compositionally biased region" description="Low complexity" evidence="1">
    <location>
        <begin position="371"/>
        <end position="391"/>
    </location>
</feature>
<sequence>MSEVGNDDVTAWEKARKALSDIQEGNQISKKPGQTLPYPRTPFGNNPGFYTNWQGNSYNYPPYATNQNVYNNSYGMSYYGNRAQMGMPIRQNCYGGESSLYVNFNNPLNGNQGRFANTKEKSGPPPAASSPPQSYAAAVKINPPLPSSMPARPARFGNYSFGGRGAIRFNIESKNKLNFQPPLPKDPPPLDKVQTAEATQPSSLFGRMQTSTEEEDSKPPPPPGVEDETEKNDIVNPQKAWPPSLMEYIERAFHACTSEADKDATESFLKDILNNKMKDGTAYNNDWSKESLPIDLIKKKQQQTAASRWKMMSQQRDLPVWQQNRFFERRRVAEYRPRYSRSRSHSRSQSRSRSRSRSRSYSPKRRRYHSSDSTSSNSEPDYPSLSISSRLGGRGRNVVTQEGGKTWKGRGLGRGKFNFQAGSTPGKRGKKKNKNMPPFQINDPLREMKKANRANRFQASLNTATKMEKLGLTINNFDNNDDVNLDDIQIVGTCQDIFKDYFRLTAAPDPATVRPLEVLRKSLIRVKEDWREKHEYLYTCRQLKSIRQDLTIQGIRSEFTVEVYETHARIALEKGDHEEFNQCQNQLRQLHAEGVESLHRTEFLAYSILYYIYTKNTTDLTSILSIITTELRQDKAISHALAVRSAWAGGNFCKFFKLYVDAPNMGGYLMDKFAPRERKHAVEKIVKAFRPSVPVDYITSQLAFENQAECVKVLTEMKLILTADQTKVDCKASQSIL</sequence>
<dbReference type="Gene3D" id="1.25.40.990">
    <property type="match status" value="1"/>
</dbReference>
<proteinExistence type="predicted"/>
<feature type="region of interest" description="Disordered" evidence="1">
    <location>
        <begin position="23"/>
        <end position="43"/>
    </location>
</feature>
<dbReference type="PANTHER" id="PTHR12436">
    <property type="entry name" value="80 KDA MCM3-ASSOCIATED PROTEIN"/>
    <property type="match status" value="1"/>
</dbReference>